<dbReference type="SUPFAM" id="SSF143034">
    <property type="entry name" value="L35p-like"/>
    <property type="match status" value="1"/>
</dbReference>
<reference evidence="1 2" key="1">
    <citation type="journal article" date="2016" name="Nat. Commun.">
        <title>Thousands of microbial genomes shed light on interconnected biogeochemical processes in an aquifer system.</title>
        <authorList>
            <person name="Anantharaman K."/>
            <person name="Brown C.T."/>
            <person name="Hug L.A."/>
            <person name="Sharon I."/>
            <person name="Castelle C.J."/>
            <person name="Probst A.J."/>
            <person name="Thomas B.C."/>
            <person name="Singh A."/>
            <person name="Wilkins M.J."/>
            <person name="Karaoz U."/>
            <person name="Brodie E.L."/>
            <person name="Williams K.H."/>
            <person name="Hubbard S.S."/>
            <person name="Banfield J.F."/>
        </authorList>
    </citation>
    <scope>NUCLEOTIDE SEQUENCE [LARGE SCALE GENOMIC DNA]</scope>
</reference>
<comment type="caution">
    <text evidence="1">The sequence shown here is derived from an EMBL/GenBank/DDBJ whole genome shotgun (WGS) entry which is preliminary data.</text>
</comment>
<name>A0A1G1ZN83_9BACT</name>
<protein>
    <recommendedName>
        <fullName evidence="3">50S ribosomal protein L35</fullName>
    </recommendedName>
</protein>
<dbReference type="EMBL" id="MHJI01000010">
    <property type="protein sequence ID" value="OGY66103.1"/>
    <property type="molecule type" value="Genomic_DNA"/>
</dbReference>
<dbReference type="InterPro" id="IPR037229">
    <property type="entry name" value="Ribosomal_bL35_sf"/>
</dbReference>
<organism evidence="1 2">
    <name type="scientific">Candidatus Harrisonbacteria bacterium RIFCSPLOWO2_01_FULL_40_28</name>
    <dbReference type="NCBI Taxonomy" id="1798406"/>
    <lineage>
        <taxon>Bacteria</taxon>
        <taxon>Candidatus Harrisoniibacteriota</taxon>
    </lineage>
</organism>
<dbReference type="AlphaFoldDB" id="A0A1G1ZN83"/>
<sequence length="65" mass="7631">MKKSITKRIRVTKNGLLLHRPMAVDHFKSKKSGTAKQAKRKERKLNYNVLKIIRLTRSYNKIAHS</sequence>
<accession>A0A1G1ZN83</accession>
<dbReference type="Proteomes" id="UP000178517">
    <property type="component" value="Unassembled WGS sequence"/>
</dbReference>
<proteinExistence type="predicted"/>
<gene>
    <name evidence="1" type="ORF">A3A04_00925</name>
</gene>
<dbReference type="Gene3D" id="4.10.410.60">
    <property type="match status" value="1"/>
</dbReference>
<evidence type="ECO:0000313" key="2">
    <source>
        <dbReference type="Proteomes" id="UP000178517"/>
    </source>
</evidence>
<evidence type="ECO:0008006" key="3">
    <source>
        <dbReference type="Google" id="ProtNLM"/>
    </source>
</evidence>
<dbReference type="STRING" id="1798406.A3A04_00925"/>
<evidence type="ECO:0000313" key="1">
    <source>
        <dbReference type="EMBL" id="OGY66103.1"/>
    </source>
</evidence>